<dbReference type="InterPro" id="IPR050187">
    <property type="entry name" value="Lipid_Phosphate_FormReg"/>
</dbReference>
<dbReference type="GO" id="GO:0001727">
    <property type="term" value="F:lipid kinase activity"/>
    <property type="evidence" value="ECO:0007669"/>
    <property type="project" value="TreeGrafter"/>
</dbReference>
<dbReference type="GO" id="GO:0046512">
    <property type="term" value="P:sphingosine biosynthetic process"/>
    <property type="evidence" value="ECO:0007669"/>
    <property type="project" value="TreeGrafter"/>
</dbReference>
<dbReference type="PANTHER" id="PTHR12358">
    <property type="entry name" value="SPHINGOSINE KINASE"/>
    <property type="match status" value="1"/>
</dbReference>
<evidence type="ECO:0000259" key="1">
    <source>
        <dbReference type="PROSITE" id="PS50146"/>
    </source>
</evidence>
<name>A0A0C3S3W2_PHLG1</name>
<proteinExistence type="predicted"/>
<dbReference type="GO" id="GO:0005737">
    <property type="term" value="C:cytoplasm"/>
    <property type="evidence" value="ECO:0007669"/>
    <property type="project" value="TreeGrafter"/>
</dbReference>
<dbReference type="InterPro" id="IPR001206">
    <property type="entry name" value="Diacylglycerol_kinase_cat_dom"/>
</dbReference>
<gene>
    <name evidence="2" type="ORF">PHLGIDRAFT_95749</name>
</gene>
<dbReference type="SUPFAM" id="SSF111331">
    <property type="entry name" value="NAD kinase/diacylglycerol kinase-like"/>
    <property type="match status" value="1"/>
</dbReference>
<evidence type="ECO:0000313" key="2">
    <source>
        <dbReference type="EMBL" id="KIP02650.1"/>
    </source>
</evidence>
<evidence type="ECO:0000313" key="3">
    <source>
        <dbReference type="Proteomes" id="UP000053257"/>
    </source>
</evidence>
<dbReference type="HOGENOM" id="CLU_048757_0_0_1"/>
<dbReference type="Gene3D" id="2.60.200.40">
    <property type="match status" value="1"/>
</dbReference>
<accession>A0A0C3S3W2</accession>
<protein>
    <recommendedName>
        <fullName evidence="1">DAGKc domain-containing protein</fullName>
    </recommendedName>
</protein>
<dbReference type="AlphaFoldDB" id="A0A0C3S3W2"/>
<dbReference type="EMBL" id="KN840661">
    <property type="protein sequence ID" value="KIP02650.1"/>
    <property type="molecule type" value="Genomic_DNA"/>
</dbReference>
<dbReference type="Proteomes" id="UP000053257">
    <property type="component" value="Unassembled WGS sequence"/>
</dbReference>
<dbReference type="PROSITE" id="PS50146">
    <property type="entry name" value="DAGK"/>
    <property type="match status" value="1"/>
</dbReference>
<dbReference type="InterPro" id="IPR017438">
    <property type="entry name" value="ATP-NAD_kinase_N"/>
</dbReference>
<reference evidence="2 3" key="1">
    <citation type="journal article" date="2014" name="PLoS Genet.">
        <title>Analysis of the Phlebiopsis gigantea genome, transcriptome and secretome provides insight into its pioneer colonization strategies of wood.</title>
        <authorList>
            <person name="Hori C."/>
            <person name="Ishida T."/>
            <person name="Igarashi K."/>
            <person name="Samejima M."/>
            <person name="Suzuki H."/>
            <person name="Master E."/>
            <person name="Ferreira P."/>
            <person name="Ruiz-Duenas F.J."/>
            <person name="Held B."/>
            <person name="Canessa P."/>
            <person name="Larrondo L.F."/>
            <person name="Schmoll M."/>
            <person name="Druzhinina I.S."/>
            <person name="Kubicek C.P."/>
            <person name="Gaskell J.A."/>
            <person name="Kersten P."/>
            <person name="St John F."/>
            <person name="Glasner J."/>
            <person name="Sabat G."/>
            <person name="Splinter BonDurant S."/>
            <person name="Syed K."/>
            <person name="Yadav J."/>
            <person name="Mgbeahuruike A.C."/>
            <person name="Kovalchuk A."/>
            <person name="Asiegbu F.O."/>
            <person name="Lackner G."/>
            <person name="Hoffmeister D."/>
            <person name="Rencoret J."/>
            <person name="Gutierrez A."/>
            <person name="Sun H."/>
            <person name="Lindquist E."/>
            <person name="Barry K."/>
            <person name="Riley R."/>
            <person name="Grigoriev I.V."/>
            <person name="Henrissat B."/>
            <person name="Kues U."/>
            <person name="Berka R.M."/>
            <person name="Martinez A.T."/>
            <person name="Covert S.F."/>
            <person name="Blanchette R.A."/>
            <person name="Cullen D."/>
        </authorList>
    </citation>
    <scope>NUCLEOTIDE SEQUENCE [LARGE SCALE GENOMIC DNA]</scope>
    <source>
        <strain evidence="2 3">11061_1 CR5-6</strain>
    </source>
</reference>
<dbReference type="Pfam" id="PF00781">
    <property type="entry name" value="DAGK_cat"/>
    <property type="match status" value="1"/>
</dbReference>
<organism evidence="2 3">
    <name type="scientific">Phlebiopsis gigantea (strain 11061_1 CR5-6)</name>
    <name type="common">White-rot fungus</name>
    <name type="synonym">Peniophora gigantea</name>
    <dbReference type="NCBI Taxonomy" id="745531"/>
    <lineage>
        <taxon>Eukaryota</taxon>
        <taxon>Fungi</taxon>
        <taxon>Dikarya</taxon>
        <taxon>Basidiomycota</taxon>
        <taxon>Agaricomycotina</taxon>
        <taxon>Agaricomycetes</taxon>
        <taxon>Polyporales</taxon>
        <taxon>Phanerochaetaceae</taxon>
        <taxon>Phlebiopsis</taxon>
    </lineage>
</organism>
<keyword evidence="3" id="KW-1185">Reference proteome</keyword>
<dbReference type="GO" id="GO:0016020">
    <property type="term" value="C:membrane"/>
    <property type="evidence" value="ECO:0007669"/>
    <property type="project" value="TreeGrafter"/>
</dbReference>
<dbReference type="OrthoDB" id="336240at2759"/>
<dbReference type="PANTHER" id="PTHR12358:SF105">
    <property type="entry name" value="DAGKC DOMAIN-CONTAINING PROTEIN"/>
    <property type="match status" value="1"/>
</dbReference>
<dbReference type="Gene3D" id="3.40.50.10330">
    <property type="entry name" value="Probable inorganic polyphosphate/atp-NAD kinase, domain 1"/>
    <property type="match status" value="1"/>
</dbReference>
<feature type="domain" description="DAGKc" evidence="1">
    <location>
        <begin position="1"/>
        <end position="140"/>
    </location>
</feature>
<dbReference type="InterPro" id="IPR016064">
    <property type="entry name" value="NAD/diacylglycerol_kinase_sf"/>
</dbReference>
<sequence length="410" mass="43362">MSLLVLYNPVCGHSQGHAIFQHIVLPRLAQHGHTPAAVVATTHPGHAGEVVLQHLAAADGPLTVVLGSGDGTLHEILAALHSGAPTGTRTAARLLSFVLVPCGTANALYHSLFPPSPDSSQELRDSQTRSLDAYLTDGPRARPLTLAQTVLLDGAQQPTGASIAAVVASTALHASILHDSEALRPTHPGVERFKLAAQQNLTRWYHARARLAVAHTPVPNAGIAPVVEIFSPAARGFVPYTGPGAAPDGTAVTLDGPFVYFLSTVNADRLEANFRIAPCQSTFPPLPESSPPTIDVVVIRPLRDPALLEESEHARQAFAEKSMAILTAAYRDGAHIHARYGGAGEVVEGGTGDVVVEYFRCNSWEWIPDPSDQYAHLVCVDGEILQVEPGGKAVNTALHRADGYTISVYS</sequence>
<dbReference type="STRING" id="745531.A0A0C3S3W2"/>